<feature type="compositionally biased region" description="Basic residues" evidence="1">
    <location>
        <begin position="102"/>
        <end position="118"/>
    </location>
</feature>
<feature type="compositionally biased region" description="Pro residues" evidence="1">
    <location>
        <begin position="54"/>
        <end position="68"/>
    </location>
</feature>
<evidence type="ECO:0000313" key="2">
    <source>
        <dbReference type="EMBL" id="CAA9275524.1"/>
    </source>
</evidence>
<feature type="region of interest" description="Disordered" evidence="1">
    <location>
        <begin position="1"/>
        <end position="500"/>
    </location>
</feature>
<dbReference type="AlphaFoldDB" id="A0A6J4JDT3"/>
<feature type="compositionally biased region" description="Basic residues" evidence="1">
    <location>
        <begin position="619"/>
        <end position="638"/>
    </location>
</feature>
<proteinExistence type="predicted"/>
<feature type="compositionally biased region" description="Low complexity" evidence="1">
    <location>
        <begin position="302"/>
        <end position="345"/>
    </location>
</feature>
<gene>
    <name evidence="2" type="ORF">AVDCRST_MAG04-3386</name>
</gene>
<reference evidence="2" key="1">
    <citation type="submission" date="2020-02" db="EMBL/GenBank/DDBJ databases">
        <authorList>
            <person name="Meier V. D."/>
        </authorList>
    </citation>
    <scope>NUCLEOTIDE SEQUENCE</scope>
    <source>
        <strain evidence="2">AVDCRST_MAG04</strain>
    </source>
</reference>
<feature type="non-terminal residue" evidence="2">
    <location>
        <position position="717"/>
    </location>
</feature>
<protein>
    <submittedName>
        <fullName evidence="2">Anaerobic dehydrogenases, typically selenocysteine-containing</fullName>
    </submittedName>
</protein>
<feature type="compositionally biased region" description="Basic residues" evidence="1">
    <location>
        <begin position="144"/>
        <end position="165"/>
    </location>
</feature>
<evidence type="ECO:0000256" key="1">
    <source>
        <dbReference type="SAM" id="MobiDB-lite"/>
    </source>
</evidence>
<organism evidence="2">
    <name type="scientific">uncultured Acetobacteraceae bacterium</name>
    <dbReference type="NCBI Taxonomy" id="169975"/>
    <lineage>
        <taxon>Bacteria</taxon>
        <taxon>Pseudomonadati</taxon>
        <taxon>Pseudomonadota</taxon>
        <taxon>Alphaproteobacteria</taxon>
        <taxon>Acetobacterales</taxon>
        <taxon>Acetobacteraceae</taxon>
        <taxon>environmental samples</taxon>
    </lineage>
</organism>
<sequence length="717" mass="76241">GRDGSPGRAEHLLGMLGLLRLPRHRGRGRQGGEGRAQPGEPGVPRRVLRERHPCPPGDDLPAGAPHPPVASRGRARLGAVGAGGLGRRPRRDGGEPGGGARPPRRPGPGRRGERRRLQPRAGDGAADALPRLAELDDQPGPLRRLPRGKRPDHRHRHHRRRRRGERRLPAARRPQSGGSGPAAMDGDEARQGAGLQGGRHRPVPHPGGRVGRSLVAAAARHRRRHRLGDDPPPGRRGRLGPRLRGPPLPRLRRVGGAGCALHPRNSRRHHRRARFRHRPRVGALRGGAVLLRFRPRHRRGQQRGADLPRLPRPGGDQRQPGPGGRQPARQAAAGLPHLDGPAARPALPPARGGGEAHHRRGPLPALGRPAGLADRLPQQLGAGSDADRRALPGAGAVRERREHRRHVPGHPAHARGAALARFPVRRRAHHDADRGGGRPRAAQDDGAGRGGGGADAQGAVRHLHRRCRAAAGRGPQRPRHRGGAAGPHARPRRRGGGAVAVAQPRGVQPLPHRRFGHLDGGAAAGRLRAVPLRAGRFREPGLRHAHGQGGTPLDAAREARARPLAGLRGAPGSAGRAECTGGLPAPAADRDPGEDVPPLPFPRAGLGSQGLAGPEGARPPRHRGGPRPARRRLGRGRSRRGERGRAAAGRRVGPDAARRADHRRRLVAARAARAGVRRPGRERQRGAVLHGADGPGHRLRGHGRDPVPRPARRRGAV</sequence>
<feature type="region of interest" description="Disordered" evidence="1">
    <location>
        <begin position="566"/>
        <end position="717"/>
    </location>
</feature>
<feature type="compositionally biased region" description="Basic residues" evidence="1">
    <location>
        <begin position="264"/>
        <end position="280"/>
    </location>
</feature>
<feature type="compositionally biased region" description="Basic and acidic residues" evidence="1">
    <location>
        <begin position="430"/>
        <end position="447"/>
    </location>
</feature>
<name>A0A6J4JDT3_9PROT</name>
<dbReference type="EMBL" id="CADCTL010000247">
    <property type="protein sequence ID" value="CAA9275524.1"/>
    <property type="molecule type" value="Genomic_DNA"/>
</dbReference>
<feature type="compositionally biased region" description="Basic and acidic residues" evidence="1">
    <location>
        <begin position="1"/>
        <end position="11"/>
    </location>
</feature>
<accession>A0A6J4JDT3</accession>
<feature type="non-terminal residue" evidence="2">
    <location>
        <position position="1"/>
    </location>
</feature>